<evidence type="ECO:0000256" key="5">
    <source>
        <dbReference type="ARBA" id="ARBA00022801"/>
    </source>
</evidence>
<keyword evidence="10" id="KW-1185">Reference proteome</keyword>
<dbReference type="GO" id="GO:0046872">
    <property type="term" value="F:metal ion binding"/>
    <property type="evidence" value="ECO:0007669"/>
    <property type="project" value="UniProtKB-KW"/>
</dbReference>
<evidence type="ECO:0000256" key="1">
    <source>
        <dbReference type="ARBA" id="ARBA00006249"/>
    </source>
</evidence>
<evidence type="ECO:0000256" key="3">
    <source>
        <dbReference type="ARBA" id="ARBA00022723"/>
    </source>
</evidence>
<evidence type="ECO:0000313" key="9">
    <source>
        <dbReference type="EMBL" id="KAK4546787.1"/>
    </source>
</evidence>
<feature type="chain" id="PRO_5043090271" description="Carboxylic ester hydrolase" evidence="8">
    <location>
        <begin position="23"/>
        <end position="522"/>
    </location>
</feature>
<dbReference type="GO" id="GO:0030600">
    <property type="term" value="F:feruloyl esterase activity"/>
    <property type="evidence" value="ECO:0007669"/>
    <property type="project" value="UniProtKB-ARBA"/>
</dbReference>
<evidence type="ECO:0000256" key="6">
    <source>
        <dbReference type="ARBA" id="ARBA00022837"/>
    </source>
</evidence>
<keyword evidence="7" id="KW-1015">Disulfide bond</keyword>
<evidence type="ECO:0000313" key="10">
    <source>
        <dbReference type="Proteomes" id="UP001324427"/>
    </source>
</evidence>
<sequence length="522" mass="55821">MFCRAFHLACALLLSRITRVTAAVKCSSNAISKPSVFGAEVLNLTSSTITDYEGIAGNDVCYVVVTITHPGSGDRVNNYIALPLTGWNGRFQGIGGGGYAAGTLENAANQTVLGYSTGATDAGHDTTAAATGDASPWALISPGNVNQYLLLNFAHRSLHDMTVIGKAISESFYGRPVQYSYWNGCSTGGREGLAIAQYYPSDYDGILADAPAVQWNDFTPAQQWPFTVENNEGYAPPPCEFDAVVAAVIEACDGLDGLVDGVISAPGLCTFEAQSLVGKQYICDEDGSSRTFQQKTADVVDKIWQGARTPENQFLWYGLIKGANFSSLATNLPNSSVPQPFPISDSWIRGFIAKNLSFDTANVSYAEFADIFLQGHLQYDSIIGDASPDLRPFKRNGGKMITWQGLADGVINPQGTQLYYRKVLALDASAHDFYRQFYSPGIGHCGGGTGVVPIDPIAQLRAWVENGTTPRHLSAASPYPVNASSAAVVSTTNVRFLDLCPYPQVNIYKGNGDPALASSVIF</sequence>
<keyword evidence="4 8" id="KW-0732">Signal</keyword>
<dbReference type="SUPFAM" id="SSF53474">
    <property type="entry name" value="alpha/beta-Hydrolases"/>
    <property type="match status" value="1"/>
</dbReference>
<dbReference type="PANTHER" id="PTHR33938:SF8">
    <property type="entry name" value="CARBOXYLIC ESTER HYDROLASE"/>
    <property type="match status" value="1"/>
</dbReference>
<feature type="signal peptide" evidence="8">
    <location>
        <begin position="1"/>
        <end position="22"/>
    </location>
</feature>
<protein>
    <recommendedName>
        <fullName evidence="8">Carboxylic ester hydrolase</fullName>
        <ecNumber evidence="8">3.1.1.-</ecNumber>
    </recommendedName>
</protein>
<accession>A0AAV9JN41</accession>
<keyword evidence="3" id="KW-0479">Metal-binding</keyword>
<evidence type="ECO:0000256" key="2">
    <source>
        <dbReference type="ARBA" id="ARBA00022487"/>
    </source>
</evidence>
<dbReference type="PANTHER" id="PTHR33938">
    <property type="entry name" value="FERULOYL ESTERASE B-RELATED"/>
    <property type="match status" value="1"/>
</dbReference>
<keyword evidence="2" id="KW-0719">Serine esterase</keyword>
<keyword evidence="5 8" id="KW-0378">Hydrolase</keyword>
<comment type="caution">
    <text evidence="9">The sequence shown here is derived from an EMBL/GenBank/DDBJ whole genome shotgun (WGS) entry which is preliminary data.</text>
</comment>
<keyword evidence="6" id="KW-0106">Calcium</keyword>
<name>A0AAV9JN41_9PEZI</name>
<gene>
    <name evidence="9" type="ORF">LTR36_001519</name>
</gene>
<organism evidence="9 10">
    <name type="scientific">Oleoguttula mirabilis</name>
    <dbReference type="NCBI Taxonomy" id="1507867"/>
    <lineage>
        <taxon>Eukaryota</taxon>
        <taxon>Fungi</taxon>
        <taxon>Dikarya</taxon>
        <taxon>Ascomycota</taxon>
        <taxon>Pezizomycotina</taxon>
        <taxon>Dothideomycetes</taxon>
        <taxon>Dothideomycetidae</taxon>
        <taxon>Mycosphaerellales</taxon>
        <taxon>Teratosphaeriaceae</taxon>
        <taxon>Oleoguttula</taxon>
    </lineage>
</organism>
<dbReference type="EMBL" id="JAVFHQ010000013">
    <property type="protein sequence ID" value="KAK4546787.1"/>
    <property type="molecule type" value="Genomic_DNA"/>
</dbReference>
<dbReference type="EC" id="3.1.1.-" evidence="8"/>
<dbReference type="InterPro" id="IPR011118">
    <property type="entry name" value="Tannase/feruloyl_esterase"/>
</dbReference>
<dbReference type="InterPro" id="IPR029058">
    <property type="entry name" value="AB_hydrolase_fold"/>
</dbReference>
<dbReference type="Proteomes" id="UP001324427">
    <property type="component" value="Unassembled WGS sequence"/>
</dbReference>
<evidence type="ECO:0000256" key="8">
    <source>
        <dbReference type="RuleBase" id="RU361238"/>
    </source>
</evidence>
<evidence type="ECO:0000256" key="7">
    <source>
        <dbReference type="ARBA" id="ARBA00023157"/>
    </source>
</evidence>
<evidence type="ECO:0000256" key="4">
    <source>
        <dbReference type="ARBA" id="ARBA00022729"/>
    </source>
</evidence>
<reference evidence="9 10" key="1">
    <citation type="submission" date="2021-11" db="EMBL/GenBank/DDBJ databases">
        <title>Black yeast isolated from Biological Soil Crust.</title>
        <authorList>
            <person name="Kurbessoian T."/>
        </authorList>
    </citation>
    <scope>NUCLEOTIDE SEQUENCE [LARGE SCALE GENOMIC DNA]</scope>
    <source>
        <strain evidence="9 10">CCFEE 5522</strain>
    </source>
</reference>
<dbReference type="Pfam" id="PF07519">
    <property type="entry name" value="Tannase"/>
    <property type="match status" value="1"/>
</dbReference>
<comment type="similarity">
    <text evidence="1 8">Belongs to the tannase family.</text>
</comment>
<proteinExistence type="inferred from homology"/>
<dbReference type="AlphaFoldDB" id="A0AAV9JN41"/>